<dbReference type="EMBL" id="JAHHIF010000001">
    <property type="protein sequence ID" value="MBW4542842.1"/>
    <property type="molecule type" value="Genomic_DNA"/>
</dbReference>
<dbReference type="InterPro" id="IPR015168">
    <property type="entry name" value="SsuA/THI5"/>
</dbReference>
<dbReference type="SMART" id="SM00062">
    <property type="entry name" value="PBPb"/>
    <property type="match status" value="1"/>
</dbReference>
<dbReference type="GO" id="GO:0016020">
    <property type="term" value="C:membrane"/>
    <property type="evidence" value="ECO:0007669"/>
    <property type="project" value="InterPro"/>
</dbReference>
<evidence type="ECO:0000313" key="9">
    <source>
        <dbReference type="Proteomes" id="UP000753908"/>
    </source>
</evidence>
<reference evidence="8" key="2">
    <citation type="journal article" date="2022" name="Microbiol. Resour. Announc.">
        <title>Metagenome Sequencing to Explore Phylogenomics of Terrestrial Cyanobacteria.</title>
        <authorList>
            <person name="Ward R.D."/>
            <person name="Stajich J.E."/>
            <person name="Johansen J.R."/>
            <person name="Huntemann M."/>
            <person name="Clum A."/>
            <person name="Foster B."/>
            <person name="Foster B."/>
            <person name="Roux S."/>
            <person name="Palaniappan K."/>
            <person name="Varghese N."/>
            <person name="Mukherjee S."/>
            <person name="Reddy T.B.K."/>
            <person name="Daum C."/>
            <person name="Copeland A."/>
            <person name="Chen I.A."/>
            <person name="Ivanova N.N."/>
            <person name="Kyrpides N.C."/>
            <person name="Shapiro N."/>
            <person name="Eloe-Fadrosh E.A."/>
            <person name="Pietrasiak N."/>
        </authorList>
    </citation>
    <scope>NUCLEOTIDE SEQUENCE</scope>
    <source>
        <strain evidence="8">CPER-KK1</strain>
    </source>
</reference>
<evidence type="ECO:0000256" key="5">
    <source>
        <dbReference type="ARBA" id="ARBA00055538"/>
    </source>
</evidence>
<dbReference type="FunFam" id="3.40.190.10:FF:000050">
    <property type="entry name" value="Sulfonate ABC transporter substrate-binding protein"/>
    <property type="match status" value="1"/>
</dbReference>
<sequence>MKLTRIRQHWAFIISLLFVVGLCLSLVLGSCTSKRSLYSTAKADNSPSTPTKIVRIAHQPHGTMLYLKVSGSLEKRLSPMGFSVDWNEFSAGRSILAAMGEGKIDMGSAGVVPPIFAQASGVPFVYIANEPAVPESIGILVRKDSPIRTLADLKGRTITATKASAGQYLLVQALIKGGLTLEDVKFVDLPPSEGRTAFEQGKVEAWVGWSPFLIELQESMPVRLLTNAEGLMNDTNFHLATHSFANDHGDIVKIVMEEAREVGIWAMNHSNEAAELLRASTGLKASTALRVTKSRQYEALPIQDRAIEEQQRIAETFFRLGLLPKRIWVEDAVWKQELS</sequence>
<keyword evidence="4" id="KW-0732">Signal</keyword>
<dbReference type="CDD" id="cd13557">
    <property type="entry name" value="PBP2_SsuA"/>
    <property type="match status" value="1"/>
</dbReference>
<name>A0A951PGD6_9CYAN</name>
<dbReference type="PANTHER" id="PTHR30024">
    <property type="entry name" value="ALIPHATIC SULFONATES-BINDING PROTEIN-RELATED"/>
    <property type="match status" value="1"/>
</dbReference>
<dbReference type="AlphaFoldDB" id="A0A951PGD6"/>
<dbReference type="InterPro" id="IPR001638">
    <property type="entry name" value="Solute-binding_3/MltF_N"/>
</dbReference>
<dbReference type="GO" id="GO:0042597">
    <property type="term" value="C:periplasmic space"/>
    <property type="evidence" value="ECO:0007669"/>
    <property type="project" value="UniProtKB-SubCell"/>
</dbReference>
<dbReference type="Pfam" id="PF09084">
    <property type="entry name" value="NMT1"/>
    <property type="match status" value="1"/>
</dbReference>
<comment type="subcellular location">
    <subcellularLocation>
        <location evidence="1">Periplasm</location>
    </subcellularLocation>
</comment>
<dbReference type="PANTHER" id="PTHR30024:SF42">
    <property type="entry name" value="ALIPHATIC SULFONATES-BINDING PROTEIN-RELATED"/>
    <property type="match status" value="1"/>
</dbReference>
<evidence type="ECO:0000256" key="6">
    <source>
        <dbReference type="ARBA" id="ARBA00070228"/>
    </source>
</evidence>
<dbReference type="Gene3D" id="3.40.190.10">
    <property type="entry name" value="Periplasmic binding protein-like II"/>
    <property type="match status" value="2"/>
</dbReference>
<comment type="caution">
    <text evidence="8">The sequence shown here is derived from an EMBL/GenBank/DDBJ whole genome shotgun (WGS) entry which is preliminary data.</text>
</comment>
<gene>
    <name evidence="8" type="ORF">KME25_00090</name>
</gene>
<keyword evidence="3" id="KW-0813">Transport</keyword>
<protein>
    <recommendedName>
        <fullName evidence="6">Putative aliphatic sulfonates-binding protein</fullName>
    </recommendedName>
</protein>
<dbReference type="SUPFAM" id="SSF53850">
    <property type="entry name" value="Periplasmic binding protein-like II"/>
    <property type="match status" value="1"/>
</dbReference>
<evidence type="ECO:0000256" key="1">
    <source>
        <dbReference type="ARBA" id="ARBA00004418"/>
    </source>
</evidence>
<feature type="domain" description="Solute-binding protein family 3/N-terminal" evidence="7">
    <location>
        <begin position="53"/>
        <end position="272"/>
    </location>
</feature>
<comment type="function">
    <text evidence="5">Part of a binding-protein-dependent transport system for aliphatic sulfonates. Putative binding protein.</text>
</comment>
<evidence type="ECO:0000259" key="7">
    <source>
        <dbReference type="SMART" id="SM00062"/>
    </source>
</evidence>
<dbReference type="GO" id="GO:0042626">
    <property type="term" value="F:ATPase-coupled transmembrane transporter activity"/>
    <property type="evidence" value="ECO:0007669"/>
    <property type="project" value="InterPro"/>
</dbReference>
<evidence type="ECO:0000313" key="8">
    <source>
        <dbReference type="EMBL" id="MBW4542842.1"/>
    </source>
</evidence>
<proteinExistence type="inferred from homology"/>
<comment type="similarity">
    <text evidence="2">Belongs to the bacterial solute-binding protein SsuA/TauA family.</text>
</comment>
<dbReference type="NCBIfam" id="TIGR01728">
    <property type="entry name" value="SsuA_fam"/>
    <property type="match status" value="1"/>
</dbReference>
<dbReference type="Proteomes" id="UP000753908">
    <property type="component" value="Unassembled WGS sequence"/>
</dbReference>
<evidence type="ECO:0000256" key="2">
    <source>
        <dbReference type="ARBA" id="ARBA00010742"/>
    </source>
</evidence>
<dbReference type="PROSITE" id="PS51257">
    <property type="entry name" value="PROKAR_LIPOPROTEIN"/>
    <property type="match status" value="1"/>
</dbReference>
<organism evidence="8 9">
    <name type="scientific">Symplocastrum torsivum CPER-KK1</name>
    <dbReference type="NCBI Taxonomy" id="450513"/>
    <lineage>
        <taxon>Bacteria</taxon>
        <taxon>Bacillati</taxon>
        <taxon>Cyanobacteriota</taxon>
        <taxon>Cyanophyceae</taxon>
        <taxon>Oscillatoriophycideae</taxon>
        <taxon>Oscillatoriales</taxon>
        <taxon>Microcoleaceae</taxon>
        <taxon>Symplocastrum</taxon>
    </lineage>
</organism>
<accession>A0A951PGD6</accession>
<dbReference type="InterPro" id="IPR010067">
    <property type="entry name" value="ABC_SsuA_sub-bd"/>
</dbReference>
<evidence type="ECO:0000256" key="3">
    <source>
        <dbReference type="ARBA" id="ARBA00022448"/>
    </source>
</evidence>
<reference evidence="8" key="1">
    <citation type="submission" date="2021-05" db="EMBL/GenBank/DDBJ databases">
        <authorList>
            <person name="Pietrasiak N."/>
            <person name="Ward R."/>
            <person name="Stajich J.E."/>
            <person name="Kurbessoian T."/>
        </authorList>
    </citation>
    <scope>NUCLEOTIDE SEQUENCE</scope>
    <source>
        <strain evidence="8">CPER-KK1</strain>
    </source>
</reference>
<evidence type="ECO:0000256" key="4">
    <source>
        <dbReference type="ARBA" id="ARBA00022729"/>
    </source>
</evidence>